<evidence type="ECO:0008006" key="6">
    <source>
        <dbReference type="Google" id="ProtNLM"/>
    </source>
</evidence>
<evidence type="ECO:0000259" key="3">
    <source>
        <dbReference type="Pfam" id="PF11702"/>
    </source>
</evidence>
<dbReference type="InterPro" id="IPR053043">
    <property type="entry name" value="Ras-cAMP_regulatory"/>
</dbReference>
<accession>A0ABZ2XCG0</accession>
<dbReference type="EMBL" id="CP151267">
    <property type="protein sequence ID" value="WZH50361.1"/>
    <property type="molecule type" value="Genomic_DNA"/>
</dbReference>
<feature type="domain" description="DUF3295" evidence="3">
    <location>
        <begin position="88"/>
        <end position="538"/>
    </location>
</feature>
<feature type="region of interest" description="Disordered" evidence="1">
    <location>
        <begin position="433"/>
        <end position="456"/>
    </location>
</feature>
<reference evidence="4 5" key="1">
    <citation type="submission" date="2024-04" db="EMBL/GenBank/DDBJ databases">
        <title>Complete genome sequence of Fusarium acuminatum.</title>
        <authorList>
            <person name="Lan B."/>
        </authorList>
    </citation>
    <scope>NUCLEOTIDE SEQUENCE [LARGE SCALE GENOMIC DNA]</scope>
    <source>
        <strain evidence="4">1A</strain>
    </source>
</reference>
<feature type="compositionally biased region" description="Polar residues" evidence="1">
    <location>
        <begin position="433"/>
        <end position="454"/>
    </location>
</feature>
<proteinExistence type="predicted"/>
<feature type="compositionally biased region" description="Acidic residues" evidence="1">
    <location>
        <begin position="308"/>
        <end position="345"/>
    </location>
</feature>
<feature type="compositionally biased region" description="Polar residues" evidence="1">
    <location>
        <begin position="178"/>
        <end position="235"/>
    </location>
</feature>
<organism evidence="4 5">
    <name type="scientific">Fusarium acuminatum</name>
    <dbReference type="NCBI Taxonomy" id="5515"/>
    <lineage>
        <taxon>Eukaryota</taxon>
        <taxon>Fungi</taxon>
        <taxon>Dikarya</taxon>
        <taxon>Ascomycota</taxon>
        <taxon>Pezizomycotina</taxon>
        <taxon>Sordariomycetes</taxon>
        <taxon>Hypocreomycetidae</taxon>
        <taxon>Hypocreales</taxon>
        <taxon>Nectriaceae</taxon>
        <taxon>Fusarium</taxon>
        <taxon>Fusarium tricinctum species complex</taxon>
    </lineage>
</organism>
<dbReference type="Proteomes" id="UP001489902">
    <property type="component" value="Chromosome 8"/>
</dbReference>
<dbReference type="Pfam" id="PF11702">
    <property type="entry name" value="DUF3295"/>
    <property type="match status" value="1"/>
</dbReference>
<dbReference type="Pfam" id="PF08550">
    <property type="entry name" value="GATA_AreA"/>
    <property type="match status" value="1"/>
</dbReference>
<dbReference type="InterPro" id="IPR013860">
    <property type="entry name" value="AreA_GATA"/>
</dbReference>
<evidence type="ECO:0000313" key="4">
    <source>
        <dbReference type="EMBL" id="WZH50361.1"/>
    </source>
</evidence>
<feature type="domain" description="Nitrogen regulatory protein areA GATA-like" evidence="2">
    <location>
        <begin position="31"/>
        <end position="58"/>
    </location>
</feature>
<dbReference type="PANTHER" id="PTHR28014:SF1">
    <property type="entry name" value="NEGATIVE REGULATOR OF RAS-CAMP PATHWAY"/>
    <property type="match status" value="1"/>
</dbReference>
<dbReference type="InterPro" id="IPR021711">
    <property type="entry name" value="DUF3295"/>
</dbReference>
<feature type="region of interest" description="Disordered" evidence="1">
    <location>
        <begin position="172"/>
        <end position="251"/>
    </location>
</feature>
<gene>
    <name evidence="4" type="ORF">QYS62_011605</name>
</gene>
<feature type="region of interest" description="Disordered" evidence="1">
    <location>
        <begin position="308"/>
        <end position="349"/>
    </location>
</feature>
<feature type="region of interest" description="Disordered" evidence="1">
    <location>
        <begin position="101"/>
        <end position="138"/>
    </location>
</feature>
<evidence type="ECO:0000259" key="2">
    <source>
        <dbReference type="Pfam" id="PF08550"/>
    </source>
</evidence>
<sequence>MPYRLDTHVLTVDANVIHKVDTGNPANLYNMWTVFSRCADSVEQGRRLENLSWRLWQRETFVVDNEEKRAPSIETLPQNIPSESRIPDLPQLSGSVETLVDEEAVNSSPPTPLEIPRPRIRRQDSCASTRSKRERHISSDDFEKMIVSIVKHKGPLSAPPYVAPVAKERLPAPAFERSGSTTTKSQLPAKSITASEGSPQPTPPQSLSHTTVLRGFSPSQIPTPRTISAAAQSTDAIPVPKTSPDQGLSNSKLMSPIVKNFVFQTGGSSDVDGSLKSAMVSSPASSIRSARKKKTSFSNKVMTRTLDDEAAVDSDTDDYIDESAIDDDDDSSDWEDSMEESEESSMDDKFFQQVDSRPNLTSRRSLITLMLDHNERARNLGNHASQSISAIPRSRVAHGPSLGVSPNDSDEAPLMMKGMRGPGLKPIHEVPRSSAQPIMTGPNETQPQAALSSRTTRRNMLATKLTESLRRHLLWERQQKSSTANAVLKRRHTSHDVANLKQYPEKPCLKKKSEDVNVSSWNQYFSKGASDGYHSKGW</sequence>
<feature type="region of interest" description="Disordered" evidence="1">
    <location>
        <begin position="392"/>
        <end position="411"/>
    </location>
</feature>
<evidence type="ECO:0000313" key="5">
    <source>
        <dbReference type="Proteomes" id="UP001489902"/>
    </source>
</evidence>
<keyword evidence="5" id="KW-1185">Reference proteome</keyword>
<name>A0ABZ2XCG0_9HYPO</name>
<evidence type="ECO:0000256" key="1">
    <source>
        <dbReference type="SAM" id="MobiDB-lite"/>
    </source>
</evidence>
<protein>
    <recommendedName>
        <fullName evidence="6">Nitrogen regulatory protein areA GATA-like domain-containing protein</fullName>
    </recommendedName>
</protein>
<dbReference type="PANTHER" id="PTHR28014">
    <property type="entry name" value="NEGATIVE REGULATOR OF RAS-CAMP PATHWAY"/>
    <property type="match status" value="1"/>
</dbReference>